<evidence type="ECO:0000313" key="4">
    <source>
        <dbReference type="EMBL" id="EEG77030.1"/>
    </source>
</evidence>
<feature type="transmembrane region" description="Helical" evidence="2">
    <location>
        <begin position="430"/>
        <end position="453"/>
    </location>
</feature>
<gene>
    <name evidence="4" type="ORF">DealDRAFT_2065</name>
</gene>
<dbReference type="InterPro" id="IPR011853">
    <property type="entry name" value="TRAP_DctM-Dct_fused"/>
</dbReference>
<dbReference type="STRING" id="555088.DealDRAFT_2065"/>
<feature type="transmembrane region" description="Helical" evidence="2">
    <location>
        <begin position="101"/>
        <end position="118"/>
    </location>
</feature>
<feature type="transmembrane region" description="Helical" evidence="2">
    <location>
        <begin position="160"/>
        <end position="177"/>
    </location>
</feature>
<keyword evidence="5" id="KW-1185">Reference proteome</keyword>
<evidence type="ECO:0000313" key="5">
    <source>
        <dbReference type="Proteomes" id="UP000006443"/>
    </source>
</evidence>
<feature type="transmembrane region" description="Helical" evidence="2">
    <location>
        <begin position="326"/>
        <end position="347"/>
    </location>
</feature>
<feature type="transmembrane region" description="Helical" evidence="2">
    <location>
        <begin position="71"/>
        <end position="89"/>
    </location>
</feature>
<feature type="domain" description="TRAP C4-dicarboxylate transport system permease DctM subunit" evidence="3">
    <location>
        <begin position="143"/>
        <end position="586"/>
    </location>
</feature>
<evidence type="ECO:0000256" key="1">
    <source>
        <dbReference type="SAM" id="MobiDB-lite"/>
    </source>
</evidence>
<dbReference type="InterPro" id="IPR010656">
    <property type="entry name" value="DctM"/>
</dbReference>
<feature type="transmembrane region" description="Helical" evidence="2">
    <location>
        <begin position="124"/>
        <end position="148"/>
    </location>
</feature>
<dbReference type="eggNOG" id="COG4666">
    <property type="taxonomic scope" value="Bacteria"/>
</dbReference>
<feature type="transmembrane region" description="Helical" evidence="2">
    <location>
        <begin position="562"/>
        <end position="581"/>
    </location>
</feature>
<dbReference type="PANTHER" id="PTHR43849:SF2">
    <property type="entry name" value="BLL3936 PROTEIN"/>
    <property type="match status" value="1"/>
</dbReference>
<dbReference type="PANTHER" id="PTHR43849">
    <property type="entry name" value="BLL3936 PROTEIN"/>
    <property type="match status" value="1"/>
</dbReference>
<feature type="compositionally biased region" description="Basic and acidic residues" evidence="1">
    <location>
        <begin position="1"/>
        <end position="19"/>
    </location>
</feature>
<evidence type="ECO:0000256" key="2">
    <source>
        <dbReference type="SAM" id="Phobius"/>
    </source>
</evidence>
<dbReference type="RefSeq" id="WP_008517197.1">
    <property type="nucleotide sequence ID" value="NZ_ACJM01000010.1"/>
</dbReference>
<feature type="transmembrane region" description="Helical" evidence="2">
    <location>
        <begin position="250"/>
        <end position="271"/>
    </location>
</feature>
<dbReference type="AlphaFoldDB" id="C0GHV6"/>
<keyword evidence="2" id="KW-0812">Transmembrane</keyword>
<feature type="transmembrane region" description="Helical" evidence="2">
    <location>
        <begin position="490"/>
        <end position="508"/>
    </location>
</feature>
<name>C0GHV6_DETAL</name>
<reference evidence="4 5" key="1">
    <citation type="submission" date="2009-02" db="EMBL/GenBank/DDBJ databases">
        <title>Sequencing of the draft genome and assembly of Dethiobacter alkaliphilus AHT 1.</title>
        <authorList>
            <consortium name="US DOE Joint Genome Institute (JGI-PGF)"/>
            <person name="Lucas S."/>
            <person name="Copeland A."/>
            <person name="Lapidus A."/>
            <person name="Glavina del Rio T."/>
            <person name="Dalin E."/>
            <person name="Tice H."/>
            <person name="Bruce D."/>
            <person name="Goodwin L."/>
            <person name="Pitluck S."/>
            <person name="Larimer F."/>
            <person name="Land M.L."/>
            <person name="Hauser L."/>
            <person name="Muyzer G."/>
        </authorList>
    </citation>
    <scope>NUCLEOTIDE SEQUENCE [LARGE SCALE GENOMIC DNA]</scope>
    <source>
        <strain evidence="4 5">AHT 1</strain>
    </source>
</reference>
<feature type="transmembrane region" description="Helical" evidence="2">
    <location>
        <begin position="459"/>
        <end position="483"/>
    </location>
</feature>
<feature type="transmembrane region" description="Helical" evidence="2">
    <location>
        <begin position="640"/>
        <end position="656"/>
    </location>
</feature>
<protein>
    <submittedName>
        <fullName evidence="4">TRAP transporter, 4TM/12TM fusion protein</fullName>
    </submittedName>
</protein>
<sequence>MTKDFEKDLDNKLDEKAPDTELPMELAPDTEAESSNQRVVGGIGGKLLFFYAAFVSLFHIYILNFRPMEQLLFRNYHLLLLGILGFAFFPGWAKAKAKIHWSDYLGMAGLIAVSAYLVQNFDRIQFVFGTGRVTTMDMLMSLLGILLVFELARRTSGNSLPILALIFLIYPFVGQYLPGIFETPAYSTERILTYLYTTNGVFSAPLAISSRYIVLFIIFSAFLTVSGVGTYFVEFAFAISGFARGGPAKVAVLSSALMGMMNGTSAGNVVATGSLSIPLMKKVGYTSTFAAATEAVASTGGQIMPPIMGAGVFIMAEITGIAYERIMVAGILPALLYFFSAYMMVDYEAIKLKLHGVPRHLLPSISKTLKRAYLFIPVIVLIYSLLSGYSIIRAGFWGIISSFLVSLIAKETRMGPKQIFEALEKGARGSVQLMSVCAAAGIIMGVIALTGIGARFANVLLAIADTNLLLALFFTMVVCILLGMGMPTTAAYAVAASVMAPGLVSITINHPMFAHIPSDIIRLMPHMFVFYFACVSAITPPVALAAYAGAGISGSDPMRTGVMSFRLGIASYIVPYMFFFAPEILGIGEPAMIALRTTTALLGILALSSMVQSYFFGHLVFIQRILLLGAAFSLVSPNEIFDALGIGLMVLVLLSHKLPFIKERAQEVEEQAAEGA</sequence>
<feature type="transmembrane region" description="Helical" evidence="2">
    <location>
        <begin position="528"/>
        <end position="550"/>
    </location>
</feature>
<dbReference type="NCBIfam" id="TIGR02123">
    <property type="entry name" value="TRAP_fused"/>
    <property type="match status" value="1"/>
</dbReference>
<accession>C0GHV6</accession>
<dbReference type="Proteomes" id="UP000006443">
    <property type="component" value="Unassembled WGS sequence"/>
</dbReference>
<feature type="transmembrane region" description="Helical" evidence="2">
    <location>
        <begin position="212"/>
        <end position="238"/>
    </location>
</feature>
<proteinExistence type="predicted"/>
<organism evidence="4 5">
    <name type="scientific">Dethiobacter alkaliphilus AHT 1</name>
    <dbReference type="NCBI Taxonomy" id="555088"/>
    <lineage>
        <taxon>Bacteria</taxon>
        <taxon>Bacillati</taxon>
        <taxon>Bacillota</taxon>
        <taxon>Dethiobacteria</taxon>
        <taxon>Dethiobacterales</taxon>
        <taxon>Dethiobacteraceae</taxon>
        <taxon>Dethiobacter</taxon>
    </lineage>
</organism>
<dbReference type="Pfam" id="PF06808">
    <property type="entry name" value="DctM"/>
    <property type="match status" value="1"/>
</dbReference>
<dbReference type="OrthoDB" id="9759894at2"/>
<comment type="caution">
    <text evidence="4">The sequence shown here is derived from an EMBL/GenBank/DDBJ whole genome shotgun (WGS) entry which is preliminary data.</text>
</comment>
<keyword evidence="2" id="KW-1133">Transmembrane helix</keyword>
<evidence type="ECO:0000259" key="3">
    <source>
        <dbReference type="Pfam" id="PF06808"/>
    </source>
</evidence>
<dbReference type="EMBL" id="ACJM01000010">
    <property type="protein sequence ID" value="EEG77030.1"/>
    <property type="molecule type" value="Genomic_DNA"/>
</dbReference>
<feature type="transmembrane region" description="Helical" evidence="2">
    <location>
        <begin position="47"/>
        <end position="65"/>
    </location>
</feature>
<keyword evidence="2" id="KW-0472">Membrane</keyword>
<feature type="region of interest" description="Disordered" evidence="1">
    <location>
        <begin position="1"/>
        <end position="20"/>
    </location>
</feature>